<evidence type="ECO:0000313" key="5">
    <source>
        <dbReference type="EMBL" id="HIU03018.1"/>
    </source>
</evidence>
<dbReference type="AlphaFoldDB" id="A0A9D1KX39"/>
<reference evidence="5" key="1">
    <citation type="submission" date="2020-10" db="EMBL/GenBank/DDBJ databases">
        <authorList>
            <person name="Gilroy R."/>
        </authorList>
    </citation>
    <scope>NUCLEOTIDE SEQUENCE</scope>
    <source>
        <strain evidence="5">CHK187-14744</strain>
    </source>
</reference>
<dbReference type="EMBL" id="DVLT01000045">
    <property type="protein sequence ID" value="HIU03018.1"/>
    <property type="molecule type" value="Genomic_DNA"/>
</dbReference>
<dbReference type="PIRSF" id="PIRSF012294">
    <property type="entry name" value="ATR_EutT"/>
    <property type="match status" value="1"/>
</dbReference>
<reference evidence="5" key="2">
    <citation type="journal article" date="2021" name="PeerJ">
        <title>Extensive microbial diversity within the chicken gut microbiome revealed by metagenomics and culture.</title>
        <authorList>
            <person name="Gilroy R."/>
            <person name="Ravi A."/>
            <person name="Getino M."/>
            <person name="Pursley I."/>
            <person name="Horton D.L."/>
            <person name="Alikhan N.F."/>
            <person name="Baker D."/>
            <person name="Gharbi K."/>
            <person name="Hall N."/>
            <person name="Watson M."/>
            <person name="Adriaenssens E.M."/>
            <person name="Foster-Nyarko E."/>
            <person name="Jarju S."/>
            <person name="Secka A."/>
            <person name="Antonio M."/>
            <person name="Oren A."/>
            <person name="Chaudhuri R.R."/>
            <person name="La Ragione R."/>
            <person name="Hildebrand F."/>
            <person name="Pallen M.J."/>
        </authorList>
    </citation>
    <scope>NUCLEOTIDE SEQUENCE</scope>
    <source>
        <strain evidence="5">CHK187-14744</strain>
    </source>
</reference>
<comment type="caution">
    <text evidence="5">The sequence shown here is derived from an EMBL/GenBank/DDBJ whole genome shotgun (WGS) entry which is preliminary data.</text>
</comment>
<dbReference type="InterPro" id="IPR036451">
    <property type="entry name" value="CblAdoTrfase-like_sf"/>
</dbReference>
<proteinExistence type="predicted"/>
<dbReference type="Pfam" id="PF01923">
    <property type="entry name" value="Cob_adeno_trans"/>
    <property type="match status" value="1"/>
</dbReference>
<evidence type="ECO:0000313" key="6">
    <source>
        <dbReference type="Proteomes" id="UP000824164"/>
    </source>
</evidence>
<dbReference type="Gene3D" id="1.20.1200.10">
    <property type="entry name" value="Cobalamin adenosyltransferase-like"/>
    <property type="match status" value="1"/>
</dbReference>
<keyword evidence="1" id="KW-0808">Transferase</keyword>
<keyword evidence="3" id="KW-0067">ATP-binding</keyword>
<evidence type="ECO:0000256" key="3">
    <source>
        <dbReference type="ARBA" id="ARBA00022840"/>
    </source>
</evidence>
<dbReference type="Proteomes" id="UP000824164">
    <property type="component" value="Unassembled WGS sequence"/>
</dbReference>
<evidence type="ECO:0000256" key="1">
    <source>
        <dbReference type="ARBA" id="ARBA00022679"/>
    </source>
</evidence>
<dbReference type="GO" id="GO:0008817">
    <property type="term" value="F:corrinoid adenosyltransferase activity"/>
    <property type="evidence" value="ECO:0007669"/>
    <property type="project" value="InterPro"/>
</dbReference>
<name>A0A9D1KX39_9FIRM</name>
<dbReference type="SUPFAM" id="SSF89028">
    <property type="entry name" value="Cobalamin adenosyltransferase-like"/>
    <property type="match status" value="1"/>
</dbReference>
<dbReference type="InterPro" id="IPR016030">
    <property type="entry name" value="CblAdoTrfase-like"/>
</dbReference>
<dbReference type="GO" id="GO:0005524">
    <property type="term" value="F:ATP binding"/>
    <property type="evidence" value="ECO:0007669"/>
    <property type="project" value="UniProtKB-KW"/>
</dbReference>
<dbReference type="GO" id="GO:0006580">
    <property type="term" value="P:ethanolamine metabolic process"/>
    <property type="evidence" value="ECO:0007669"/>
    <property type="project" value="InterPro"/>
</dbReference>
<keyword evidence="2" id="KW-0547">Nucleotide-binding</keyword>
<evidence type="ECO:0000256" key="2">
    <source>
        <dbReference type="ARBA" id="ARBA00022741"/>
    </source>
</evidence>
<protein>
    <recommendedName>
        <fullName evidence="4">Cobalamin adenosyltransferase-like domain-containing protein</fullName>
    </recommendedName>
</protein>
<gene>
    <name evidence="5" type="ORF">IAB63_07180</name>
</gene>
<accession>A0A9D1KX39</accession>
<sequence length="267" mass="30093">MKILTETKLRSEALPEGTPEYRVEADVFITPMAKEYLRDRGIKLVVVDGGLSVPEKKPDVPPVMRPMAVMTRTPLPNLGQRTYVDARTGQGYSEKPEYMTHLRGNVLVPKTHPRIAFRGQLDSLEADIICLQTDAWERGYQRVVDDMDEILKSVQKILGAEVKEEPLAPMDLLGLDDAGLRRVSHHVKENIGIDHPIPNYKMGKIPAQINQVRTRVRETELAAAQAFIDDEGKIERPDIIQQLNRLSSAVYIVFCRFLAGYYEGGSK</sequence>
<dbReference type="InterPro" id="IPR009194">
    <property type="entry name" value="AdoTrfase_EutT"/>
</dbReference>
<evidence type="ECO:0000259" key="4">
    <source>
        <dbReference type="Pfam" id="PF01923"/>
    </source>
</evidence>
<feature type="domain" description="Cobalamin adenosyltransferase-like" evidence="4">
    <location>
        <begin position="97"/>
        <end position="254"/>
    </location>
</feature>
<dbReference type="GO" id="GO:0009236">
    <property type="term" value="P:cobalamin biosynthetic process"/>
    <property type="evidence" value="ECO:0007669"/>
    <property type="project" value="InterPro"/>
</dbReference>
<organism evidence="5 6">
    <name type="scientific">Candidatus Onthocola gallistercoris</name>
    <dbReference type="NCBI Taxonomy" id="2840876"/>
    <lineage>
        <taxon>Bacteria</taxon>
        <taxon>Bacillati</taxon>
        <taxon>Bacillota</taxon>
        <taxon>Bacilli</taxon>
        <taxon>Candidatus Onthocola</taxon>
    </lineage>
</organism>